<evidence type="ECO:0000259" key="1">
    <source>
        <dbReference type="PROSITE" id="PS51186"/>
    </source>
</evidence>
<reference evidence="2" key="2">
    <citation type="submission" date="2023-07" db="EMBL/GenBank/DDBJ databases">
        <authorList>
            <person name="Bai X.-H."/>
            <person name="Wang H.-H."/>
            <person name="Wang J."/>
            <person name="Ma M.-Y."/>
            <person name="Hu H.-H."/>
            <person name="Song Z.-L."/>
            <person name="Ma H.-G."/>
            <person name="Fan Y."/>
            <person name="Du C.-Y."/>
            <person name="Xu J.-C."/>
        </authorList>
    </citation>
    <scope>NUCLEOTIDE SEQUENCE</scope>
    <source>
        <strain evidence="2">CZ1</strain>
    </source>
</reference>
<dbReference type="SUPFAM" id="SSF55729">
    <property type="entry name" value="Acyl-CoA N-acyltransferases (Nat)"/>
    <property type="match status" value="1"/>
</dbReference>
<accession>A0AA96X2J4</accession>
<name>A0AA96X2J4_LEPBY</name>
<dbReference type="Gene3D" id="3.40.630.30">
    <property type="match status" value="1"/>
</dbReference>
<protein>
    <submittedName>
        <fullName evidence="2">GNAT family N-acetyltransferase</fullName>
    </submittedName>
</protein>
<organism evidence="2">
    <name type="scientific">Leptolyngbya boryana CZ1</name>
    <dbReference type="NCBI Taxonomy" id="3060204"/>
    <lineage>
        <taxon>Bacteria</taxon>
        <taxon>Bacillati</taxon>
        <taxon>Cyanobacteriota</taxon>
        <taxon>Cyanophyceae</taxon>
        <taxon>Leptolyngbyales</taxon>
        <taxon>Leptolyngbyaceae</taxon>
        <taxon>Leptolyngbya group</taxon>
        <taxon>Leptolyngbya</taxon>
    </lineage>
</organism>
<dbReference type="InterPro" id="IPR016181">
    <property type="entry name" value="Acyl_CoA_acyltransferase"/>
</dbReference>
<dbReference type="Pfam" id="PF13302">
    <property type="entry name" value="Acetyltransf_3"/>
    <property type="match status" value="1"/>
</dbReference>
<feature type="domain" description="N-acetyltransferase" evidence="1">
    <location>
        <begin position="2"/>
        <end position="158"/>
    </location>
</feature>
<dbReference type="EMBL" id="CP130144">
    <property type="protein sequence ID" value="WNZ48689.1"/>
    <property type="molecule type" value="Genomic_DNA"/>
</dbReference>
<dbReference type="AlphaFoldDB" id="A0AA96X2J4"/>
<gene>
    <name evidence="2" type="ORF">Q2T42_12715</name>
</gene>
<dbReference type="InterPro" id="IPR000182">
    <property type="entry name" value="GNAT_dom"/>
</dbReference>
<dbReference type="PROSITE" id="PS51186">
    <property type="entry name" value="GNAT"/>
    <property type="match status" value="1"/>
</dbReference>
<sequence>MLTFRQFNQRYALAVLNWRYSPPYDYYNFDPDTLREDLCYLIDAKNDFWAILNPQGELEGYCSFGSDGQVPGGNYSTEALDIGMGIRPDLVGQRRGKQYAQAVVGHGRNQYGAQRLRVTIAEFNKRAQRVWEQLGFEPMEKFVKISSGEKFVIMVYVE</sequence>
<dbReference type="RefSeq" id="WP_316428866.1">
    <property type="nucleotide sequence ID" value="NZ_CP130144.1"/>
</dbReference>
<evidence type="ECO:0000313" key="2">
    <source>
        <dbReference type="EMBL" id="WNZ48689.1"/>
    </source>
</evidence>
<reference evidence="2" key="1">
    <citation type="journal article" date="2023" name="Plants (Basel)">
        <title>Genomic Analysis of Leptolyngbya boryana CZ1 Reveals Efficient Carbon Fixation Modules.</title>
        <authorList>
            <person name="Bai X."/>
            <person name="Wang H."/>
            <person name="Cheng W."/>
            <person name="Wang J."/>
            <person name="Ma M."/>
            <person name="Hu H."/>
            <person name="Song Z."/>
            <person name="Ma H."/>
            <person name="Fan Y."/>
            <person name="Du C."/>
            <person name="Xu J."/>
        </authorList>
    </citation>
    <scope>NUCLEOTIDE SEQUENCE</scope>
    <source>
        <strain evidence="2">CZ1</strain>
    </source>
</reference>
<proteinExistence type="predicted"/>
<dbReference type="GO" id="GO:0016747">
    <property type="term" value="F:acyltransferase activity, transferring groups other than amino-acyl groups"/>
    <property type="evidence" value="ECO:0007669"/>
    <property type="project" value="InterPro"/>
</dbReference>